<dbReference type="Pfam" id="PF22422">
    <property type="entry name" value="MGH1-like_GH"/>
    <property type="match status" value="1"/>
</dbReference>
<dbReference type="InterPro" id="IPR004888">
    <property type="entry name" value="Glycoside_hydrolase_63"/>
</dbReference>
<protein>
    <recommendedName>
        <fullName evidence="5">Mannosylglycerate hydrolase MGH1-like glycoside hydrolase domain-containing protein</fullName>
    </recommendedName>
</protein>
<reference evidence="6 7" key="1">
    <citation type="submission" date="2021-03" db="EMBL/GenBank/DDBJ databases">
        <title>Paenibacillus artemisicola MWE-103 whole genome sequence.</title>
        <authorList>
            <person name="Ham Y.J."/>
        </authorList>
    </citation>
    <scope>NUCLEOTIDE SEQUENCE [LARGE SCALE GENOMIC DNA]</scope>
    <source>
        <strain evidence="6 7">MWE-103</strain>
    </source>
</reference>
<gene>
    <name evidence="6" type="ORF">I8J29_31840</name>
</gene>
<feature type="region of interest" description="Disordered" evidence="4">
    <location>
        <begin position="527"/>
        <end position="584"/>
    </location>
</feature>
<dbReference type="PANTHER" id="PTHR10412">
    <property type="entry name" value="MANNOSYL-OLIGOSACCHARIDE GLUCOSIDASE"/>
    <property type="match status" value="1"/>
</dbReference>
<dbReference type="EMBL" id="JAGGDJ010000074">
    <property type="protein sequence ID" value="MBO7748772.1"/>
    <property type="molecule type" value="Genomic_DNA"/>
</dbReference>
<keyword evidence="3" id="KW-0326">Glycosidase</keyword>
<dbReference type="InterPro" id="IPR008928">
    <property type="entry name" value="6-hairpin_glycosidase_sf"/>
</dbReference>
<comment type="caution">
    <text evidence="6">The sequence shown here is derived from an EMBL/GenBank/DDBJ whole genome shotgun (WGS) entry which is preliminary data.</text>
</comment>
<evidence type="ECO:0000256" key="1">
    <source>
        <dbReference type="ARBA" id="ARBA00010833"/>
    </source>
</evidence>
<organism evidence="6 7">
    <name type="scientific">Paenibacillus artemisiicola</name>
    <dbReference type="NCBI Taxonomy" id="1172618"/>
    <lineage>
        <taxon>Bacteria</taxon>
        <taxon>Bacillati</taxon>
        <taxon>Bacillota</taxon>
        <taxon>Bacilli</taxon>
        <taxon>Bacillales</taxon>
        <taxon>Paenibacillaceae</taxon>
        <taxon>Paenibacillus</taxon>
    </lineage>
</organism>
<keyword evidence="2" id="KW-0378">Hydrolase</keyword>
<dbReference type="RefSeq" id="WP_208851299.1">
    <property type="nucleotide sequence ID" value="NZ_JAGGDJ010000074.1"/>
</dbReference>
<feature type="compositionally biased region" description="Low complexity" evidence="4">
    <location>
        <begin position="563"/>
        <end position="576"/>
    </location>
</feature>
<accession>A0ABS3WKD8</accession>
<evidence type="ECO:0000256" key="2">
    <source>
        <dbReference type="ARBA" id="ARBA00022801"/>
    </source>
</evidence>
<dbReference type="Proteomes" id="UP000670947">
    <property type="component" value="Unassembled WGS sequence"/>
</dbReference>
<evidence type="ECO:0000256" key="3">
    <source>
        <dbReference type="ARBA" id="ARBA00023295"/>
    </source>
</evidence>
<evidence type="ECO:0000313" key="7">
    <source>
        <dbReference type="Proteomes" id="UP000670947"/>
    </source>
</evidence>
<dbReference type="InterPro" id="IPR054491">
    <property type="entry name" value="MGH1-like_GH"/>
</dbReference>
<keyword evidence="7" id="KW-1185">Reference proteome</keyword>
<feature type="compositionally biased region" description="Low complexity" evidence="4">
    <location>
        <begin position="534"/>
        <end position="556"/>
    </location>
</feature>
<comment type="similarity">
    <text evidence="1">Belongs to the glycosyl hydrolase 63 family.</text>
</comment>
<dbReference type="InterPro" id="IPR012341">
    <property type="entry name" value="6hp_glycosidase-like_sf"/>
</dbReference>
<proteinExistence type="inferred from homology"/>
<dbReference type="Gene3D" id="1.50.10.10">
    <property type="match status" value="1"/>
</dbReference>
<sequence length="584" mass="64506">MTNGHEPAAADQALPAWKDSFRRAPMSYYDMYVKSGLVRENGFVGMPPEERALPSYAEAAERLPRPHWEGRETELGLYWKAWELAFGHLRKANARNGFPANYIDTAFNNDLFMYDSSFILLYGMYGRRAFDFQRTLDNFYAKQHPDGFICRQIRQTDGTDVFHRFDPSSTGPNLMPWTEWEYFRMSSDTERLANVFPALVAYHRWLKAYRTWPDGTYWANGWSGAADNLPRIPNNADKDKDYFFHGHLVWCDSCIFQVYAAKLLVAMAGVLGREAEVADVAEEAEKLTALINDRLWDEETAFYYDMLPDGTLTGVKNIGAYWALLADIVPARRLERFVAHLSDPGAFNRPHRVPSLSADHPAYRPEGDYWVGAVWMPTNYMVLGGLRAAGFEALAEEIAANHLDQVTDVYAETGTIWENYAPEQAAPGKPAKPDFVGWGGLAPIAVLFEYRFGLRPDAPASRLAWDVRLLEAHGVARYPFGAEGVLDLACAARGSRTERPRIEARSNVALTLIVRWDGGEETIALAPEGGAGGNAAAEAGSAAETEASAEAGAAARAARESEAGSAAESESAASAETGGGHDGE</sequence>
<dbReference type="SUPFAM" id="SSF48208">
    <property type="entry name" value="Six-hairpin glycosidases"/>
    <property type="match status" value="1"/>
</dbReference>
<evidence type="ECO:0000313" key="6">
    <source>
        <dbReference type="EMBL" id="MBO7748772.1"/>
    </source>
</evidence>
<dbReference type="PANTHER" id="PTHR10412:SF11">
    <property type="entry name" value="MANNOSYL-OLIGOSACCHARIDE GLUCOSIDASE"/>
    <property type="match status" value="1"/>
</dbReference>
<name>A0ABS3WKD8_9BACL</name>
<feature type="domain" description="Mannosylglycerate hydrolase MGH1-like glycoside hydrolase" evidence="5">
    <location>
        <begin position="132"/>
        <end position="427"/>
    </location>
</feature>
<evidence type="ECO:0000259" key="5">
    <source>
        <dbReference type="Pfam" id="PF22422"/>
    </source>
</evidence>
<evidence type="ECO:0000256" key="4">
    <source>
        <dbReference type="SAM" id="MobiDB-lite"/>
    </source>
</evidence>